<name>A0ABY7F497_MYAAR</name>
<dbReference type="EMBL" id="CP111021">
    <property type="protein sequence ID" value="WAR17000.1"/>
    <property type="molecule type" value="Genomic_DNA"/>
</dbReference>
<evidence type="ECO:0000313" key="2">
    <source>
        <dbReference type="Proteomes" id="UP001164746"/>
    </source>
</evidence>
<gene>
    <name evidence="1" type="ORF">MAR_031594</name>
</gene>
<reference evidence="1" key="1">
    <citation type="submission" date="2022-11" db="EMBL/GenBank/DDBJ databases">
        <title>Centuries of genome instability and evolution in soft-shell clam transmissible cancer (bioRxiv).</title>
        <authorList>
            <person name="Hart S.F.M."/>
            <person name="Yonemitsu M.A."/>
            <person name="Giersch R.M."/>
            <person name="Beal B.F."/>
            <person name="Arriagada G."/>
            <person name="Davis B.W."/>
            <person name="Ostrander E.A."/>
            <person name="Goff S.P."/>
            <person name="Metzger M.J."/>
        </authorList>
    </citation>
    <scope>NUCLEOTIDE SEQUENCE</scope>
    <source>
        <strain evidence="1">MELC-2E11</strain>
        <tissue evidence="1">Siphon/mantle</tissue>
    </source>
</reference>
<dbReference type="Proteomes" id="UP001164746">
    <property type="component" value="Chromosome 10"/>
</dbReference>
<keyword evidence="2" id="KW-1185">Reference proteome</keyword>
<sequence>MTMKDLGRSRSTTIKAPYNQWLCGTLIDQRSVGSYKCDFIKVYRVLVPNCPTSQGLPPVLYDVGNFELICGTYTIRAV</sequence>
<organism evidence="1 2">
    <name type="scientific">Mya arenaria</name>
    <name type="common">Soft-shell clam</name>
    <dbReference type="NCBI Taxonomy" id="6604"/>
    <lineage>
        <taxon>Eukaryota</taxon>
        <taxon>Metazoa</taxon>
        <taxon>Spiralia</taxon>
        <taxon>Lophotrochozoa</taxon>
        <taxon>Mollusca</taxon>
        <taxon>Bivalvia</taxon>
        <taxon>Autobranchia</taxon>
        <taxon>Heteroconchia</taxon>
        <taxon>Euheterodonta</taxon>
        <taxon>Imparidentia</taxon>
        <taxon>Neoheterodontei</taxon>
        <taxon>Myida</taxon>
        <taxon>Myoidea</taxon>
        <taxon>Myidae</taxon>
        <taxon>Mya</taxon>
    </lineage>
</organism>
<protein>
    <submittedName>
        <fullName evidence="1">Uncharacterized protein</fullName>
    </submittedName>
</protein>
<accession>A0ABY7F497</accession>
<evidence type="ECO:0000313" key="1">
    <source>
        <dbReference type="EMBL" id="WAR17000.1"/>
    </source>
</evidence>
<proteinExistence type="predicted"/>